<proteinExistence type="predicted"/>
<dbReference type="Proteomes" id="UP000180113">
    <property type="component" value="Unassembled WGS sequence"/>
</dbReference>
<evidence type="ECO:0000313" key="3">
    <source>
        <dbReference type="EMBL" id="OHT55208.1"/>
    </source>
</evidence>
<sequence>MSTVIVVDTNVLVESPRLQRPEWISLIEHAADWDVQIMVPEVVFMETVNKVREAWRHTGNELNKLKLGTFGVAQHVDTITSSITNHSEDYEDWLRDYCRNNDIAIASLPAIDAMDIARRACEGRAPFKGTKDSYRDTLIWLTVLSISADASDADVWLVSQNTSDFGASGKAGRDEREPQHPLHDDLVEELAEQGLRERVRYVASIKRLEQHIAAQFAPIDNDELAKQVNGIHMETLASKLVDAITDLNVHPETTALPTEVVNAKIIGAREPMEGWRFTEAARRGQAGWTAQFAVEVETDLSLIGAALVSTEHTKTLTVKGQVSIAPDGSIADLVVDSIEALPNDPMRDRWIRRNDRTTTYSAHGILGQTDELLRTISNIQASLSSPPYADLLHTQQEARAKLVQNALGIGGIATSLKARQDEIARSFERVHGFRSQLDEINDAVRKFKETFDKQMRPAYESISALYKSPAIKSLRRLNRPAFKPITNAPTYQEGTESERRSDEMR</sequence>
<organism evidence="3 4">
    <name type="scientific">Mycobacteroides chelonae</name>
    <name type="common">Mycobacterium chelonae</name>
    <dbReference type="NCBI Taxonomy" id="1774"/>
    <lineage>
        <taxon>Bacteria</taxon>
        <taxon>Bacillati</taxon>
        <taxon>Actinomycetota</taxon>
        <taxon>Actinomycetes</taxon>
        <taxon>Mycobacteriales</taxon>
        <taxon>Mycobacteriaceae</taxon>
        <taxon>Mycobacteroides</taxon>
    </lineage>
</organism>
<name>A0AB73MAW9_MYCCH</name>
<evidence type="ECO:0000313" key="4">
    <source>
        <dbReference type="Proteomes" id="UP000180113"/>
    </source>
</evidence>
<dbReference type="AlphaFoldDB" id="A0AB73MAW9"/>
<dbReference type="EMBL" id="MLHW01000001">
    <property type="protein sequence ID" value="OHT55208.1"/>
    <property type="molecule type" value="Genomic_DNA"/>
</dbReference>
<feature type="region of interest" description="Disordered" evidence="1">
    <location>
        <begin position="483"/>
        <end position="505"/>
    </location>
</feature>
<feature type="compositionally biased region" description="Basic and acidic residues" evidence="1">
    <location>
        <begin position="496"/>
        <end position="505"/>
    </location>
</feature>
<comment type="caution">
    <text evidence="3">The sequence shown here is derived from an EMBL/GenBank/DDBJ whole genome shotgun (WGS) entry which is preliminary data.</text>
</comment>
<dbReference type="InterPro" id="IPR032557">
    <property type="entry name" value="DUF4935"/>
</dbReference>
<feature type="domain" description="DUF4935" evidence="2">
    <location>
        <begin position="5"/>
        <end position="165"/>
    </location>
</feature>
<evidence type="ECO:0000256" key="1">
    <source>
        <dbReference type="SAM" id="MobiDB-lite"/>
    </source>
</evidence>
<protein>
    <recommendedName>
        <fullName evidence="2">DUF4935 domain-containing protein</fullName>
    </recommendedName>
</protein>
<reference evidence="3 4" key="1">
    <citation type="submission" date="2016-10" db="EMBL/GenBank/DDBJ databases">
        <title>Evaluation of Human, Animal and Environmental Mycobacterium chelonae Isolates by Core Genome Phylogenomic Analysis, Targeted Gene Comparison, and Anti-microbial Susceptibility Patterns: A Tale of Mistaken Identities.</title>
        <authorList>
            <person name="Fogelson S.B."/>
            <person name="Camus A.C."/>
            <person name="Lorenz W."/>
            <person name="Vasireddy R."/>
            <person name="Vasireddy S."/>
            <person name="Smith T."/>
            <person name="Brown-Elliott B.A."/>
            <person name="Wallace R.J.Jr."/>
            <person name="Hasan N.A."/>
            <person name="Reischl U."/>
            <person name="Sanchez S."/>
        </authorList>
    </citation>
    <scope>NUCLEOTIDE SEQUENCE [LARGE SCALE GENOMIC DNA]</scope>
    <source>
        <strain evidence="3 4">42895</strain>
    </source>
</reference>
<dbReference type="Pfam" id="PF16289">
    <property type="entry name" value="PIN_12"/>
    <property type="match status" value="1"/>
</dbReference>
<evidence type="ECO:0000259" key="2">
    <source>
        <dbReference type="Pfam" id="PF16289"/>
    </source>
</evidence>
<accession>A0AB73MAW9</accession>
<gene>
    <name evidence="3" type="ORF">BKG62_03280</name>
</gene>
<dbReference type="RefSeq" id="WP_052399468.1">
    <property type="nucleotide sequence ID" value="NZ_CP058976.1"/>
</dbReference>